<accession>A0A3P7JEH8</accession>
<dbReference type="InterPro" id="IPR051516">
    <property type="entry name" value="SETDB_methyltransferase"/>
</dbReference>
<dbReference type="Gene3D" id="2.170.270.10">
    <property type="entry name" value="SET domain"/>
    <property type="match status" value="1"/>
</dbReference>
<protein>
    <recommendedName>
        <fullName evidence="4">SET domain-containing protein</fullName>
    </recommendedName>
</protein>
<sequence length="131" mass="14168">MFVQVDSAFVRTADFTQGLEHMPIPAVNSVDDEDPPKIYKTAQSGWGVRALCDIPAGAFIANYVGALLTDSLADALQGEDEYFADLDLNDAVENEKATTLEKCGYLDMGIGSSDEEDEPAKSRKDDDDDGL</sequence>
<evidence type="ECO:0000259" key="4">
    <source>
        <dbReference type="Pfam" id="PF00856"/>
    </source>
</evidence>
<dbReference type="PANTHER" id="PTHR46024">
    <property type="entry name" value="HISTONE-LYSINE N-METHYLTRANSFERASE EGGLESS"/>
    <property type="match status" value="1"/>
</dbReference>
<reference evidence="5 6" key="1">
    <citation type="submission" date="2018-11" db="EMBL/GenBank/DDBJ databases">
        <authorList>
            <consortium name="Pathogen Informatics"/>
        </authorList>
    </citation>
    <scope>NUCLEOTIDE SEQUENCE [LARGE SCALE GENOMIC DNA]</scope>
</reference>
<keyword evidence="6" id="KW-1185">Reference proteome</keyword>
<dbReference type="GO" id="GO:0046974">
    <property type="term" value="F:histone H3K9 methyltransferase activity"/>
    <property type="evidence" value="ECO:0007669"/>
    <property type="project" value="TreeGrafter"/>
</dbReference>
<dbReference type="InterPro" id="IPR001214">
    <property type="entry name" value="SET_dom"/>
</dbReference>
<dbReference type="PANTHER" id="PTHR46024:SF1">
    <property type="entry name" value="HISTONE-LYSINE N-METHYLTRANSFERASE EGGLESS"/>
    <property type="match status" value="1"/>
</dbReference>
<evidence type="ECO:0000256" key="1">
    <source>
        <dbReference type="ARBA" id="ARBA00004123"/>
    </source>
</evidence>
<dbReference type="GO" id="GO:0010629">
    <property type="term" value="P:negative regulation of gene expression"/>
    <property type="evidence" value="ECO:0007669"/>
    <property type="project" value="TreeGrafter"/>
</dbReference>
<evidence type="ECO:0000313" key="6">
    <source>
        <dbReference type="Proteomes" id="UP000270094"/>
    </source>
</evidence>
<organism evidence="5 6">
    <name type="scientific">Strongylus vulgaris</name>
    <name type="common">Blood worm</name>
    <dbReference type="NCBI Taxonomy" id="40348"/>
    <lineage>
        <taxon>Eukaryota</taxon>
        <taxon>Metazoa</taxon>
        <taxon>Ecdysozoa</taxon>
        <taxon>Nematoda</taxon>
        <taxon>Chromadorea</taxon>
        <taxon>Rhabditida</taxon>
        <taxon>Rhabditina</taxon>
        <taxon>Rhabditomorpha</taxon>
        <taxon>Strongyloidea</taxon>
        <taxon>Strongylidae</taxon>
        <taxon>Strongylus</taxon>
    </lineage>
</organism>
<name>A0A3P7JEH8_STRVU</name>
<dbReference type="AlphaFoldDB" id="A0A3P7JEH8"/>
<gene>
    <name evidence="5" type="ORF">SVUK_LOCUS18988</name>
</gene>
<dbReference type="EMBL" id="UYYB01126731">
    <property type="protein sequence ID" value="VDM83990.1"/>
    <property type="molecule type" value="Genomic_DNA"/>
</dbReference>
<dbReference type="GO" id="GO:0005634">
    <property type="term" value="C:nucleus"/>
    <property type="evidence" value="ECO:0007669"/>
    <property type="project" value="UniProtKB-SubCell"/>
</dbReference>
<evidence type="ECO:0000256" key="2">
    <source>
        <dbReference type="ARBA" id="ARBA00023242"/>
    </source>
</evidence>
<feature type="non-terminal residue" evidence="5">
    <location>
        <position position="131"/>
    </location>
</feature>
<dbReference type="InterPro" id="IPR046341">
    <property type="entry name" value="SET_dom_sf"/>
</dbReference>
<comment type="subcellular location">
    <subcellularLocation>
        <location evidence="1">Nucleus</location>
    </subcellularLocation>
</comment>
<keyword evidence="2" id="KW-0539">Nucleus</keyword>
<evidence type="ECO:0000256" key="3">
    <source>
        <dbReference type="SAM" id="MobiDB-lite"/>
    </source>
</evidence>
<dbReference type="Proteomes" id="UP000270094">
    <property type="component" value="Unassembled WGS sequence"/>
</dbReference>
<dbReference type="GO" id="GO:0070828">
    <property type="term" value="P:heterochromatin organization"/>
    <property type="evidence" value="ECO:0007669"/>
    <property type="project" value="TreeGrafter"/>
</dbReference>
<dbReference type="OrthoDB" id="5856237at2759"/>
<dbReference type="SUPFAM" id="SSF82199">
    <property type="entry name" value="SET domain"/>
    <property type="match status" value="1"/>
</dbReference>
<dbReference type="Pfam" id="PF00856">
    <property type="entry name" value="SET"/>
    <property type="match status" value="1"/>
</dbReference>
<proteinExistence type="predicted"/>
<evidence type="ECO:0000313" key="5">
    <source>
        <dbReference type="EMBL" id="VDM83990.1"/>
    </source>
</evidence>
<feature type="region of interest" description="Disordered" evidence="3">
    <location>
        <begin position="107"/>
        <end position="131"/>
    </location>
</feature>
<feature type="domain" description="SET" evidence="4">
    <location>
        <begin position="45"/>
        <end position="90"/>
    </location>
</feature>